<sequence length="173" mass="19653">MRRFFKSKRTERAQQLRVPKSPPNWPENKGDSHPIRHRTDTWDDGATRCSVGDQAAPWTPGRTATSIDVFSLPGLPVWVAPSTLKGNFENRDEDLSVASCVESLWSTKTARAPAVLDREDQGFHQAVMSKLGLQRTQPKLVMIHHTVERLHVLLHRCQRCLVLPSQRRCLIKA</sequence>
<gene>
    <name evidence="1" type="ORF">HPB47_016705</name>
</gene>
<dbReference type="EMBL" id="JABSTQ010005468">
    <property type="protein sequence ID" value="KAG0439253.1"/>
    <property type="molecule type" value="Genomic_DNA"/>
</dbReference>
<accession>A0AC60QSR5</accession>
<evidence type="ECO:0000313" key="1">
    <source>
        <dbReference type="EMBL" id="KAG0439253.1"/>
    </source>
</evidence>
<comment type="caution">
    <text evidence="1">The sequence shown here is derived from an EMBL/GenBank/DDBJ whole genome shotgun (WGS) entry which is preliminary data.</text>
</comment>
<reference evidence="1 2" key="1">
    <citation type="journal article" date="2020" name="Cell">
        <title>Large-Scale Comparative Analyses of Tick Genomes Elucidate Their Genetic Diversity and Vector Capacities.</title>
        <authorList>
            <consortium name="Tick Genome and Microbiome Consortium (TIGMIC)"/>
            <person name="Jia N."/>
            <person name="Wang J."/>
            <person name="Shi W."/>
            <person name="Du L."/>
            <person name="Sun Y."/>
            <person name="Zhan W."/>
            <person name="Jiang J.F."/>
            <person name="Wang Q."/>
            <person name="Zhang B."/>
            <person name="Ji P."/>
            <person name="Bell-Sakyi L."/>
            <person name="Cui X.M."/>
            <person name="Yuan T.T."/>
            <person name="Jiang B.G."/>
            <person name="Yang W.F."/>
            <person name="Lam T.T."/>
            <person name="Chang Q.C."/>
            <person name="Ding S.J."/>
            <person name="Wang X.J."/>
            <person name="Zhu J.G."/>
            <person name="Ruan X.D."/>
            <person name="Zhao L."/>
            <person name="Wei J.T."/>
            <person name="Ye R.Z."/>
            <person name="Que T.C."/>
            <person name="Du C.H."/>
            <person name="Zhou Y.H."/>
            <person name="Cheng J.X."/>
            <person name="Dai P.F."/>
            <person name="Guo W.B."/>
            <person name="Han X.H."/>
            <person name="Huang E.J."/>
            <person name="Li L.F."/>
            <person name="Wei W."/>
            <person name="Gao Y.C."/>
            <person name="Liu J.Z."/>
            <person name="Shao H.Z."/>
            <person name="Wang X."/>
            <person name="Wang C.C."/>
            <person name="Yang T.C."/>
            <person name="Huo Q.B."/>
            <person name="Li W."/>
            <person name="Chen H.Y."/>
            <person name="Chen S.E."/>
            <person name="Zhou L.G."/>
            <person name="Ni X.B."/>
            <person name="Tian J.H."/>
            <person name="Sheng Y."/>
            <person name="Liu T."/>
            <person name="Pan Y.S."/>
            <person name="Xia L.Y."/>
            <person name="Li J."/>
            <person name="Zhao F."/>
            <person name="Cao W.C."/>
        </authorList>
    </citation>
    <scope>NUCLEOTIDE SEQUENCE [LARGE SCALE GENOMIC DNA]</scope>
    <source>
        <strain evidence="1">Iper-2018</strain>
    </source>
</reference>
<name>A0AC60QSR5_IXOPE</name>
<organism evidence="1 2">
    <name type="scientific">Ixodes persulcatus</name>
    <name type="common">Taiga tick</name>
    <dbReference type="NCBI Taxonomy" id="34615"/>
    <lineage>
        <taxon>Eukaryota</taxon>
        <taxon>Metazoa</taxon>
        <taxon>Ecdysozoa</taxon>
        <taxon>Arthropoda</taxon>
        <taxon>Chelicerata</taxon>
        <taxon>Arachnida</taxon>
        <taxon>Acari</taxon>
        <taxon>Parasitiformes</taxon>
        <taxon>Ixodida</taxon>
        <taxon>Ixodoidea</taxon>
        <taxon>Ixodidae</taxon>
        <taxon>Ixodinae</taxon>
        <taxon>Ixodes</taxon>
    </lineage>
</organism>
<keyword evidence="2" id="KW-1185">Reference proteome</keyword>
<evidence type="ECO:0000313" key="2">
    <source>
        <dbReference type="Proteomes" id="UP000805193"/>
    </source>
</evidence>
<protein>
    <submittedName>
        <fullName evidence="1">Uncharacterized protein</fullName>
    </submittedName>
</protein>
<dbReference type="Proteomes" id="UP000805193">
    <property type="component" value="Unassembled WGS sequence"/>
</dbReference>
<proteinExistence type="predicted"/>